<evidence type="ECO:0000259" key="9">
    <source>
        <dbReference type="Pfam" id="PF22640"/>
    </source>
</evidence>
<dbReference type="Pfam" id="PF22640">
    <property type="entry name" value="ManC_GMP_beta-helix"/>
    <property type="match status" value="1"/>
</dbReference>
<keyword evidence="6" id="KW-0342">GTP-binding</keyword>
<dbReference type="PANTHER" id="PTHR46390:SF1">
    <property type="entry name" value="MANNOSE-1-PHOSPHATE GUANYLYLTRANSFERASE"/>
    <property type="match status" value="1"/>
</dbReference>
<evidence type="ECO:0000256" key="3">
    <source>
        <dbReference type="ARBA" id="ARBA00022679"/>
    </source>
</evidence>
<dbReference type="Proteomes" id="UP000243985">
    <property type="component" value="Unassembled WGS sequence"/>
</dbReference>
<evidence type="ECO:0000313" key="10">
    <source>
        <dbReference type="EMBL" id="PTX01367.1"/>
    </source>
</evidence>
<dbReference type="SUPFAM" id="SSF159283">
    <property type="entry name" value="Guanosine diphospho-D-mannose pyrophosphorylase/mannose-6-phosphate isomerase linker domain"/>
    <property type="match status" value="1"/>
</dbReference>
<feature type="domain" description="MannoseP isomerase/GMP-like beta-helix" evidence="9">
    <location>
        <begin position="307"/>
        <end position="355"/>
    </location>
</feature>
<organism evidence="10 11">
    <name type="scientific">Capnocytophaga leadbetteri</name>
    <dbReference type="NCBI Taxonomy" id="327575"/>
    <lineage>
        <taxon>Bacteria</taxon>
        <taxon>Pseudomonadati</taxon>
        <taxon>Bacteroidota</taxon>
        <taxon>Flavobacteriia</taxon>
        <taxon>Flavobacteriales</taxon>
        <taxon>Flavobacteriaceae</taxon>
        <taxon>Capnocytophaga</taxon>
    </lineage>
</organism>
<dbReference type="InterPro" id="IPR049577">
    <property type="entry name" value="GMPP_N"/>
</dbReference>
<dbReference type="GO" id="GO:0004475">
    <property type="term" value="F:mannose-1-phosphate guanylyltransferase (GTP) activity"/>
    <property type="evidence" value="ECO:0007669"/>
    <property type="project" value="UniProtKB-EC"/>
</dbReference>
<dbReference type="PANTHER" id="PTHR46390">
    <property type="entry name" value="MANNOSE-1-PHOSPHATE GUANYLYLTRANSFERASE"/>
    <property type="match status" value="1"/>
</dbReference>
<name>A0A2T5XRY0_9FLAO</name>
<evidence type="ECO:0000256" key="7">
    <source>
        <dbReference type="ARBA" id="ARBA00047343"/>
    </source>
</evidence>
<dbReference type="FunFam" id="3.90.550.10:FF:000046">
    <property type="entry name" value="Mannose-1-phosphate guanylyltransferase (GDP)"/>
    <property type="match status" value="1"/>
</dbReference>
<dbReference type="GO" id="GO:0005525">
    <property type="term" value="F:GTP binding"/>
    <property type="evidence" value="ECO:0007669"/>
    <property type="project" value="UniProtKB-KW"/>
</dbReference>
<accession>A0A2T5XRY0</accession>
<proteinExistence type="inferred from homology"/>
<sequence length="363" mass="41670">MANVTNMVNNYYAVIMAGGVGSRFWPVSTTEYPKQFHDMLGTGQTLLQRTYARFQKFIPQENILILTNERYKSIVEEQIPNILPRNLVLEPCMRNTAPCILYAAMKINKRNPQGVMIVAPSDAWIEDEKAFMHDVISCFNAAQRADNILTLGIVPTFPNTGYGYIQYEKNEEVAIKKVSQFREKPDYATAKEFLKQGNFLWNAGIFIWTADTVLTAYKKYQPEMYELFTRGENVYNTEDEVDFIASAYGLAENISVDYAILEPSTNIYVLPAHFDWNDLGTWGSLYEKTLKDEQKNAVINAQTLLRDAENNIVRTESSKYVIIDGLKDYIIVDREDVLLIYPKAKEQNIKEVVTEVKNKWGIH</sequence>
<evidence type="ECO:0000256" key="6">
    <source>
        <dbReference type="ARBA" id="ARBA00023134"/>
    </source>
</evidence>
<dbReference type="CDD" id="cd02509">
    <property type="entry name" value="GDP-M1P_Guanylyltransferase"/>
    <property type="match status" value="1"/>
</dbReference>
<protein>
    <recommendedName>
        <fullName evidence="2">mannose-1-phosphate guanylyltransferase</fullName>
        <ecNumber evidence="2">2.7.7.13</ecNumber>
    </recommendedName>
</protein>
<dbReference type="Gene3D" id="3.90.550.10">
    <property type="entry name" value="Spore Coat Polysaccharide Biosynthesis Protein SpsA, Chain A"/>
    <property type="match status" value="1"/>
</dbReference>
<keyword evidence="3 10" id="KW-0808">Transferase</keyword>
<comment type="catalytic activity">
    <reaction evidence="7">
        <text>alpha-D-mannose 1-phosphate + GTP + H(+) = GDP-alpha-D-mannose + diphosphate</text>
        <dbReference type="Rhea" id="RHEA:15229"/>
        <dbReference type="ChEBI" id="CHEBI:15378"/>
        <dbReference type="ChEBI" id="CHEBI:33019"/>
        <dbReference type="ChEBI" id="CHEBI:37565"/>
        <dbReference type="ChEBI" id="CHEBI:57527"/>
        <dbReference type="ChEBI" id="CHEBI:58409"/>
        <dbReference type="EC" id="2.7.7.13"/>
    </reaction>
</comment>
<dbReference type="EMBL" id="QBKG01000021">
    <property type="protein sequence ID" value="PTX01367.1"/>
    <property type="molecule type" value="Genomic_DNA"/>
</dbReference>
<evidence type="ECO:0000256" key="2">
    <source>
        <dbReference type="ARBA" id="ARBA00012387"/>
    </source>
</evidence>
<dbReference type="InterPro" id="IPR051161">
    <property type="entry name" value="Mannose-6P_isomerase_type2"/>
</dbReference>
<keyword evidence="5" id="KW-0547">Nucleotide-binding</keyword>
<evidence type="ECO:0000313" key="11">
    <source>
        <dbReference type="Proteomes" id="UP000243985"/>
    </source>
</evidence>
<evidence type="ECO:0000256" key="4">
    <source>
        <dbReference type="ARBA" id="ARBA00022695"/>
    </source>
</evidence>
<dbReference type="AlphaFoldDB" id="A0A2T5XRY0"/>
<evidence type="ECO:0000259" key="8">
    <source>
        <dbReference type="Pfam" id="PF00483"/>
    </source>
</evidence>
<comment type="caution">
    <text evidence="10">The sequence shown here is derived from an EMBL/GenBank/DDBJ whole genome shotgun (WGS) entry which is preliminary data.</text>
</comment>
<dbReference type="InterPro" id="IPR029044">
    <property type="entry name" value="Nucleotide-diphossugar_trans"/>
</dbReference>
<gene>
    <name evidence="10" type="ORF">C8P65_12127</name>
</gene>
<dbReference type="Pfam" id="PF00483">
    <property type="entry name" value="NTP_transferase"/>
    <property type="match status" value="1"/>
</dbReference>
<dbReference type="EC" id="2.7.7.13" evidence="2"/>
<reference evidence="10 11" key="1">
    <citation type="submission" date="2018-04" db="EMBL/GenBank/DDBJ databases">
        <title>Genomic Encyclopedia of Archaeal and Bacterial Type Strains, Phase II (KMG-II): from individual species to whole genera.</title>
        <authorList>
            <person name="Goeker M."/>
        </authorList>
    </citation>
    <scope>NUCLEOTIDE SEQUENCE [LARGE SCALE GENOMIC DNA]</scope>
    <source>
        <strain evidence="10 11">DSM 22902</strain>
    </source>
</reference>
<dbReference type="GO" id="GO:0009298">
    <property type="term" value="P:GDP-mannose biosynthetic process"/>
    <property type="evidence" value="ECO:0007669"/>
    <property type="project" value="TreeGrafter"/>
</dbReference>
<dbReference type="InterPro" id="IPR005835">
    <property type="entry name" value="NTP_transferase_dom"/>
</dbReference>
<comment type="similarity">
    <text evidence="1">Belongs to the mannose-6-phosphate isomerase type 2 family.</text>
</comment>
<keyword evidence="4 10" id="KW-0548">Nucleotidyltransferase</keyword>
<dbReference type="SUPFAM" id="SSF53448">
    <property type="entry name" value="Nucleotide-diphospho-sugar transferases"/>
    <property type="match status" value="1"/>
</dbReference>
<evidence type="ECO:0000256" key="1">
    <source>
        <dbReference type="ARBA" id="ARBA00006115"/>
    </source>
</evidence>
<feature type="domain" description="Nucleotidyl transferase" evidence="8">
    <location>
        <begin position="13"/>
        <end position="294"/>
    </location>
</feature>
<evidence type="ECO:0000256" key="5">
    <source>
        <dbReference type="ARBA" id="ARBA00022741"/>
    </source>
</evidence>
<dbReference type="InterPro" id="IPR054566">
    <property type="entry name" value="ManC/GMP-like_b-helix"/>
</dbReference>